<dbReference type="InterPro" id="IPR006179">
    <property type="entry name" value="5_nucleotidase/apyrase"/>
</dbReference>
<name>A0A9X8RHM1_CLODI</name>
<organism evidence="1 2">
    <name type="scientific">Clostridioides difficile</name>
    <name type="common">Peptoclostridium difficile</name>
    <dbReference type="NCBI Taxonomy" id="1496"/>
    <lineage>
        <taxon>Bacteria</taxon>
        <taxon>Bacillati</taxon>
        <taxon>Bacillota</taxon>
        <taxon>Clostridia</taxon>
        <taxon>Peptostreptococcales</taxon>
        <taxon>Peptostreptococcaceae</taxon>
        <taxon>Clostridioides</taxon>
    </lineage>
</organism>
<comment type="caution">
    <text evidence="1">The sequence shown here is derived from an EMBL/GenBank/DDBJ whole genome shotgun (WGS) entry which is preliminary data.</text>
</comment>
<dbReference type="AlphaFoldDB" id="A0A9X8RHM1"/>
<dbReference type="RefSeq" id="WP_021401998.1">
    <property type="nucleotide sequence ID" value="NZ_CP149698.1"/>
</dbReference>
<gene>
    <name evidence="1" type="primary">yfkN_2</name>
    <name evidence="1" type="ORF">SAMEA3375112_01225</name>
</gene>
<dbReference type="Proteomes" id="UP000189137">
    <property type="component" value="Unassembled WGS sequence"/>
</dbReference>
<reference evidence="1 2" key="1">
    <citation type="submission" date="2017-02" db="EMBL/GenBank/DDBJ databases">
        <authorList>
            <consortium name="Pathogen Informatics"/>
        </authorList>
    </citation>
    <scope>NUCLEOTIDE SEQUENCE [LARGE SCALE GENOMIC DNA]</scope>
    <source>
        <strain evidence="1 2">VRECD0157</strain>
    </source>
</reference>
<dbReference type="GO" id="GO:0030288">
    <property type="term" value="C:outer membrane-bounded periplasmic space"/>
    <property type="evidence" value="ECO:0007669"/>
    <property type="project" value="TreeGrafter"/>
</dbReference>
<dbReference type="PANTHER" id="PTHR11575">
    <property type="entry name" value="5'-NUCLEOTIDASE-RELATED"/>
    <property type="match status" value="1"/>
</dbReference>
<dbReference type="SUPFAM" id="SSF56300">
    <property type="entry name" value="Metallo-dependent phosphatases"/>
    <property type="match status" value="1"/>
</dbReference>
<protein>
    <submittedName>
        <fullName evidence="1">Trifunctional nucleotide phosphoesterase protein YfkN</fullName>
    </submittedName>
</protein>
<proteinExistence type="predicted"/>
<dbReference type="InterPro" id="IPR029052">
    <property type="entry name" value="Metallo-depent_PP-like"/>
</dbReference>
<dbReference type="PRINTS" id="PR01607">
    <property type="entry name" value="APYRASEFAMLY"/>
</dbReference>
<evidence type="ECO:0000313" key="1">
    <source>
        <dbReference type="EMBL" id="SJS08486.1"/>
    </source>
</evidence>
<dbReference type="GO" id="GO:0009166">
    <property type="term" value="P:nucleotide catabolic process"/>
    <property type="evidence" value="ECO:0007669"/>
    <property type="project" value="InterPro"/>
</dbReference>
<sequence>MKKKKPDIIVAVVHSGEEPKNPKHPGNRIKELATTVDGIDAIVASHTHEKIDEHEYKNKSGEKVIVTQPGEHGKYYSKITFKVNKEKGSWIINDKFSKTIEVE</sequence>
<dbReference type="EMBL" id="FUPS01000003">
    <property type="protein sequence ID" value="SJS08486.1"/>
    <property type="molecule type" value="Genomic_DNA"/>
</dbReference>
<dbReference type="PANTHER" id="PTHR11575:SF6">
    <property type="entry name" value="2',3'-CYCLIC-NUCLEOTIDE 2'-PHOSPHODIESTERASE_3'-NUCLEOTIDASE"/>
    <property type="match status" value="1"/>
</dbReference>
<evidence type="ECO:0000313" key="2">
    <source>
        <dbReference type="Proteomes" id="UP000189137"/>
    </source>
</evidence>
<dbReference type="Gene3D" id="3.60.21.10">
    <property type="match status" value="1"/>
</dbReference>
<accession>A0A9X8RHM1</accession>
<dbReference type="GO" id="GO:0016787">
    <property type="term" value="F:hydrolase activity"/>
    <property type="evidence" value="ECO:0007669"/>
    <property type="project" value="InterPro"/>
</dbReference>